<sequence>MAPIRVFANWDKRSSDDLNQVEPYRTYYFLCEGENTERWYFKKLIENQKVFHLNPGIDVRFLERTDDDLHNSNPRKLLNYANQLIDSIQGFDKEYDKIVIVFDADIFTLKDESDELFALIDEMETQGHIVALTNPSFELFLLLHVPNSVIDIIIPQSDQILKNKKINKSKRYVEKLLSDTVKCNPKKNPKIGDLCLKLHIAEEQEQKINRDIKKADVEITSNICKILQDIRAERGHI</sequence>
<evidence type="ECO:0000313" key="1">
    <source>
        <dbReference type="EMBL" id="HIX08068.1"/>
    </source>
</evidence>
<name>A0A9D1V8Q8_9FIRM</name>
<reference evidence="1" key="2">
    <citation type="submission" date="2021-04" db="EMBL/GenBank/DDBJ databases">
        <authorList>
            <person name="Gilroy R."/>
        </authorList>
    </citation>
    <scope>NUCLEOTIDE SEQUENCE</scope>
    <source>
        <strain evidence="1">811</strain>
    </source>
</reference>
<dbReference type="InterPro" id="IPR025591">
    <property type="entry name" value="RloB"/>
</dbReference>
<organism evidence="1 2">
    <name type="scientific">Candidatus Borkfalkia faecipullorum</name>
    <dbReference type="NCBI Taxonomy" id="2838510"/>
    <lineage>
        <taxon>Bacteria</taxon>
        <taxon>Bacillati</taxon>
        <taxon>Bacillota</taxon>
        <taxon>Clostridia</taxon>
        <taxon>Christensenellales</taxon>
        <taxon>Christensenellaceae</taxon>
        <taxon>Candidatus Borkfalkia</taxon>
    </lineage>
</organism>
<protein>
    <submittedName>
        <fullName evidence="1">RloB family protein</fullName>
    </submittedName>
</protein>
<reference evidence="1" key="1">
    <citation type="journal article" date="2021" name="PeerJ">
        <title>Extensive microbial diversity within the chicken gut microbiome revealed by metagenomics and culture.</title>
        <authorList>
            <person name="Gilroy R."/>
            <person name="Ravi A."/>
            <person name="Getino M."/>
            <person name="Pursley I."/>
            <person name="Horton D.L."/>
            <person name="Alikhan N.F."/>
            <person name="Baker D."/>
            <person name="Gharbi K."/>
            <person name="Hall N."/>
            <person name="Watson M."/>
            <person name="Adriaenssens E.M."/>
            <person name="Foster-Nyarko E."/>
            <person name="Jarju S."/>
            <person name="Secka A."/>
            <person name="Antonio M."/>
            <person name="Oren A."/>
            <person name="Chaudhuri R.R."/>
            <person name="La Ragione R."/>
            <person name="Hildebrand F."/>
            <person name="Pallen M.J."/>
        </authorList>
    </citation>
    <scope>NUCLEOTIDE SEQUENCE</scope>
    <source>
        <strain evidence="1">811</strain>
    </source>
</reference>
<proteinExistence type="predicted"/>
<dbReference type="Proteomes" id="UP000824204">
    <property type="component" value="Unassembled WGS sequence"/>
</dbReference>
<evidence type="ECO:0000313" key="2">
    <source>
        <dbReference type="Proteomes" id="UP000824204"/>
    </source>
</evidence>
<gene>
    <name evidence="1" type="ORF">H9741_06340</name>
</gene>
<accession>A0A9D1V8Q8</accession>
<comment type="caution">
    <text evidence="1">The sequence shown here is derived from an EMBL/GenBank/DDBJ whole genome shotgun (WGS) entry which is preliminary data.</text>
</comment>
<dbReference type="EMBL" id="DXFX01000080">
    <property type="protein sequence ID" value="HIX08068.1"/>
    <property type="molecule type" value="Genomic_DNA"/>
</dbReference>
<dbReference type="AlphaFoldDB" id="A0A9D1V8Q8"/>
<dbReference type="Pfam" id="PF13707">
    <property type="entry name" value="RloB"/>
    <property type="match status" value="1"/>
</dbReference>